<dbReference type="Gene3D" id="1.10.4160.10">
    <property type="entry name" value="Hydantoin permease"/>
    <property type="match status" value="1"/>
</dbReference>
<comment type="subcellular location">
    <subcellularLocation>
        <location evidence="1">Membrane</location>
        <topology evidence="1">Multi-pass membrane protein</topology>
    </subcellularLocation>
</comment>
<dbReference type="GO" id="GO:0005886">
    <property type="term" value="C:plasma membrane"/>
    <property type="evidence" value="ECO:0007669"/>
    <property type="project" value="TreeGrafter"/>
</dbReference>
<evidence type="ECO:0000256" key="5">
    <source>
        <dbReference type="ARBA" id="ARBA00023136"/>
    </source>
</evidence>
<accession>S3C9D2</accession>
<proteinExistence type="inferred from homology"/>
<dbReference type="EMBL" id="KE148173">
    <property type="protein sequence ID" value="EPE02808.1"/>
    <property type="molecule type" value="Genomic_DNA"/>
</dbReference>
<gene>
    <name evidence="6" type="ORF">F503_01549</name>
</gene>
<dbReference type="GO" id="GO:0015205">
    <property type="term" value="F:nucleobase transmembrane transporter activity"/>
    <property type="evidence" value="ECO:0007669"/>
    <property type="project" value="TreeGrafter"/>
</dbReference>
<keyword evidence="7" id="KW-1185">Reference proteome</keyword>
<dbReference type="OrthoDB" id="2018619at2759"/>
<reference evidence="6 7" key="1">
    <citation type="journal article" date="2013" name="BMC Genomics">
        <title>The genome and transcriptome of the pine saprophyte Ophiostoma piceae, and a comparison with the bark beetle-associated pine pathogen Grosmannia clavigera.</title>
        <authorList>
            <person name="Haridas S."/>
            <person name="Wang Y."/>
            <person name="Lim L."/>
            <person name="Massoumi Alamouti S."/>
            <person name="Jackman S."/>
            <person name="Docking R."/>
            <person name="Robertson G."/>
            <person name="Birol I."/>
            <person name="Bohlmann J."/>
            <person name="Breuil C."/>
        </authorList>
    </citation>
    <scope>NUCLEOTIDE SEQUENCE [LARGE SCALE GENOMIC DNA]</scope>
    <source>
        <strain evidence="6 7">UAMH 11346</strain>
    </source>
</reference>
<dbReference type="InterPro" id="IPR045225">
    <property type="entry name" value="Uracil/uridine/allantoin_perm"/>
</dbReference>
<comment type="similarity">
    <text evidence="2">Belongs to the purine-cytosine permease (2.A.39) family.</text>
</comment>
<evidence type="ECO:0000256" key="4">
    <source>
        <dbReference type="ARBA" id="ARBA00022989"/>
    </source>
</evidence>
<organism evidence="6 7">
    <name type="scientific">Ophiostoma piceae (strain UAMH 11346)</name>
    <name type="common">Sap stain fungus</name>
    <dbReference type="NCBI Taxonomy" id="1262450"/>
    <lineage>
        <taxon>Eukaryota</taxon>
        <taxon>Fungi</taxon>
        <taxon>Dikarya</taxon>
        <taxon>Ascomycota</taxon>
        <taxon>Pezizomycotina</taxon>
        <taxon>Sordariomycetes</taxon>
        <taxon>Sordariomycetidae</taxon>
        <taxon>Ophiostomatales</taxon>
        <taxon>Ophiostomataceae</taxon>
        <taxon>Ophiostoma</taxon>
    </lineage>
</organism>
<dbReference type="Pfam" id="PF02133">
    <property type="entry name" value="Transp_cyt_pur"/>
    <property type="match status" value="1"/>
</dbReference>
<dbReference type="HOGENOM" id="CLU_2455330_0_0_1"/>
<name>S3C9D2_OPHP1</name>
<keyword evidence="5" id="KW-0472">Membrane</keyword>
<protein>
    <submittedName>
        <fullName evidence="6">Ncs1 nucleoside transporter family</fullName>
    </submittedName>
</protein>
<evidence type="ECO:0000313" key="7">
    <source>
        <dbReference type="Proteomes" id="UP000016923"/>
    </source>
</evidence>
<dbReference type="InterPro" id="IPR001248">
    <property type="entry name" value="Pur-cyt_permease"/>
</dbReference>
<dbReference type="VEuPathDB" id="FungiDB:F503_01549"/>
<keyword evidence="4" id="KW-1133">Transmembrane helix</keyword>
<dbReference type="Proteomes" id="UP000016923">
    <property type="component" value="Unassembled WGS sequence"/>
</dbReference>
<evidence type="ECO:0000256" key="3">
    <source>
        <dbReference type="ARBA" id="ARBA00022692"/>
    </source>
</evidence>
<evidence type="ECO:0000313" key="6">
    <source>
        <dbReference type="EMBL" id="EPE02808.1"/>
    </source>
</evidence>
<dbReference type="AlphaFoldDB" id="S3C9D2"/>
<dbReference type="PANTHER" id="PTHR30618:SF0">
    <property type="entry name" value="PURINE-URACIL PERMEASE NCS1"/>
    <property type="match status" value="1"/>
</dbReference>
<evidence type="ECO:0000256" key="1">
    <source>
        <dbReference type="ARBA" id="ARBA00004141"/>
    </source>
</evidence>
<sequence length="89" mass="10297">MHVPQRVDINKYLDANYWRLESRQASFATRHGWSNEDVDIVPPQQRTWKAIDYIWLWLADGANVGTMQQAGSIVAMGLSWREASIAMYI</sequence>
<keyword evidence="3" id="KW-0812">Transmembrane</keyword>
<dbReference type="PANTHER" id="PTHR30618">
    <property type="entry name" value="NCS1 FAMILY PURINE/PYRIMIDINE TRANSPORTER"/>
    <property type="match status" value="1"/>
</dbReference>
<evidence type="ECO:0000256" key="2">
    <source>
        <dbReference type="ARBA" id="ARBA00008974"/>
    </source>
</evidence>